<dbReference type="EMBL" id="BLAL01000259">
    <property type="protein sequence ID" value="GES97464.1"/>
    <property type="molecule type" value="Genomic_DNA"/>
</dbReference>
<dbReference type="PROSITE" id="PS50011">
    <property type="entry name" value="PROTEIN_KINASE_DOM"/>
    <property type="match status" value="1"/>
</dbReference>
<keyword evidence="3 9" id="KW-0418">Kinase</keyword>
<dbReference type="PROSITE" id="PS00107">
    <property type="entry name" value="PROTEIN_KINASE_ATP"/>
    <property type="match status" value="1"/>
</dbReference>
<evidence type="ECO:0000256" key="4">
    <source>
        <dbReference type="ARBA" id="ARBA00022840"/>
    </source>
</evidence>
<dbReference type="InterPro" id="IPR011009">
    <property type="entry name" value="Kinase-like_dom_sf"/>
</dbReference>
<name>A0A2Z6RGC8_9GLOM</name>
<evidence type="ECO:0000313" key="8">
    <source>
        <dbReference type="EMBL" id="GBC01766.1"/>
    </source>
</evidence>
<dbReference type="Proteomes" id="UP000247702">
    <property type="component" value="Unassembled WGS sequence"/>
</dbReference>
<dbReference type="PANTHER" id="PTHR44329">
    <property type="entry name" value="SERINE/THREONINE-PROTEIN KINASE TNNI3K-RELATED"/>
    <property type="match status" value="1"/>
</dbReference>
<dbReference type="CDD" id="cd21037">
    <property type="entry name" value="MLKL_NTD"/>
    <property type="match status" value="2"/>
</dbReference>
<dbReference type="InterPro" id="IPR051681">
    <property type="entry name" value="Ser/Thr_Kinases-Pseudokinases"/>
</dbReference>
<dbReference type="AlphaFoldDB" id="A0A2Z6RGC8"/>
<accession>A0A2Z6RGC8</accession>
<sequence>MNENKKNLVDGNEAPTSGDAVDIVAKGLMSSETNFLQLIDEVTKIYNEIVEIYQTAERNKKICEDILNRVQLAEASVRNLKDRKEFFTEENYIKLYRLVNIIRKMRQFLVEITQLKGLKKYIHSKAIQEIFNNLINEFEATIRILQVSLVLESTTSAEELTLSTVCAGREAASKVERPFSDFLKLIEDVTKLYNEIVEIYQTAEYNKRICEAMVNRIKIADTALKNLRIRNLDFFSKKNYDNFSNLVIVIKNIRQFLKKITKSSGFEKLTGASSINENFSNLIDEFESTIKPLQFSLIIYFNPDDYKKVKTDVKDLTAEEWIKKKMKEEDIKYFEYSEFNKLKKIGEGGFGVVYKAETNDNKQVALKGLIDKKSSNIEENVIASFVKELKNLRKVDHHDNIISFLGISKDDIGYIMVLKYANGGNLRDYLKIKFCSLQWKNMIQMALDITCGLKCLHSNDIIHRDLHSKNILVNDGKLLIADFGLSKRLTEVTSNSKSNNIGIIEYVEPQCLRSVNSAQSFYIKDKRSDVYSLGVLLWEITSGHPPFHNIELEERRQLGYHISCSELREVPIKGTPLEYQQLYKKCWDGDPKKRPNIDEVYNEIYKFNANVTNEQQEDSLATSISDSLNSLNKQSGQSFLCIESSIVCNQGKSITDKSLN</sequence>
<dbReference type="GO" id="GO:0005524">
    <property type="term" value="F:ATP binding"/>
    <property type="evidence" value="ECO:0007669"/>
    <property type="project" value="UniProtKB-UniRule"/>
</dbReference>
<dbReference type="PRINTS" id="PR00109">
    <property type="entry name" value="TYRKINASE"/>
</dbReference>
<evidence type="ECO:0000259" key="7">
    <source>
        <dbReference type="PROSITE" id="PS50011"/>
    </source>
</evidence>
<dbReference type="GO" id="GO:0004674">
    <property type="term" value="F:protein serine/threonine kinase activity"/>
    <property type="evidence" value="ECO:0007669"/>
    <property type="project" value="TreeGrafter"/>
</dbReference>
<feature type="coiled-coil region" evidence="6">
    <location>
        <begin position="63"/>
        <end position="90"/>
    </location>
</feature>
<reference evidence="8 10" key="1">
    <citation type="submission" date="2017-11" db="EMBL/GenBank/DDBJ databases">
        <title>The genome of Rhizophagus clarus HR1 reveals common genetic basis of auxotrophy among arbuscular mycorrhizal fungi.</title>
        <authorList>
            <person name="Kobayashi Y."/>
        </authorList>
    </citation>
    <scope>NUCLEOTIDE SEQUENCE [LARGE SCALE GENOMIC DNA]</scope>
    <source>
        <strain evidence="8 10">HR1</strain>
    </source>
</reference>
<keyword evidence="2 5" id="KW-0547">Nucleotide-binding</keyword>
<dbReference type="InterPro" id="IPR001245">
    <property type="entry name" value="Ser-Thr/Tyr_kinase_cat_dom"/>
</dbReference>
<evidence type="ECO:0000313" key="10">
    <source>
        <dbReference type="Proteomes" id="UP000247702"/>
    </source>
</evidence>
<evidence type="ECO:0000256" key="2">
    <source>
        <dbReference type="ARBA" id="ARBA00022741"/>
    </source>
</evidence>
<evidence type="ECO:0000256" key="5">
    <source>
        <dbReference type="PROSITE-ProRule" id="PRU10141"/>
    </source>
</evidence>
<protein>
    <submittedName>
        <fullName evidence="9">Kinase-like domain-containing protein</fullName>
    </submittedName>
</protein>
<keyword evidence="10" id="KW-1185">Reference proteome</keyword>
<dbReference type="SUPFAM" id="SSF56112">
    <property type="entry name" value="Protein kinase-like (PK-like)"/>
    <property type="match status" value="1"/>
</dbReference>
<dbReference type="Proteomes" id="UP000615446">
    <property type="component" value="Unassembled WGS sequence"/>
</dbReference>
<comment type="caution">
    <text evidence="8">The sequence shown here is derived from an EMBL/GenBank/DDBJ whole genome shotgun (WGS) entry which is preliminary data.</text>
</comment>
<dbReference type="Pfam" id="PF07714">
    <property type="entry name" value="PK_Tyr_Ser-Thr"/>
    <property type="match status" value="1"/>
</dbReference>
<keyword evidence="1" id="KW-0808">Transferase</keyword>
<evidence type="ECO:0000256" key="1">
    <source>
        <dbReference type="ARBA" id="ARBA00022679"/>
    </source>
</evidence>
<organism evidence="8 10">
    <name type="scientific">Rhizophagus clarus</name>
    <dbReference type="NCBI Taxonomy" id="94130"/>
    <lineage>
        <taxon>Eukaryota</taxon>
        <taxon>Fungi</taxon>
        <taxon>Fungi incertae sedis</taxon>
        <taxon>Mucoromycota</taxon>
        <taxon>Glomeromycotina</taxon>
        <taxon>Glomeromycetes</taxon>
        <taxon>Glomerales</taxon>
        <taxon>Glomeraceae</taxon>
        <taxon>Rhizophagus</taxon>
    </lineage>
</organism>
<feature type="binding site" evidence="5">
    <location>
        <position position="367"/>
    </location>
    <ligand>
        <name>ATP</name>
        <dbReference type="ChEBI" id="CHEBI:30616"/>
    </ligand>
</feature>
<dbReference type="PANTHER" id="PTHR44329:SF288">
    <property type="entry name" value="MITOGEN-ACTIVATED PROTEIN KINASE KINASE KINASE 20"/>
    <property type="match status" value="1"/>
</dbReference>
<feature type="domain" description="Protein kinase" evidence="7">
    <location>
        <begin position="339"/>
        <end position="608"/>
    </location>
</feature>
<reference evidence="9" key="2">
    <citation type="submission" date="2019-10" db="EMBL/GenBank/DDBJ databases">
        <title>Conservation and host-specific expression of non-tandemly repeated heterogenous ribosome RNA gene in arbuscular mycorrhizal fungi.</title>
        <authorList>
            <person name="Maeda T."/>
            <person name="Kobayashi Y."/>
            <person name="Nakagawa T."/>
            <person name="Ezawa T."/>
            <person name="Yamaguchi K."/>
            <person name="Bino T."/>
            <person name="Nishimoto Y."/>
            <person name="Shigenobu S."/>
            <person name="Kawaguchi M."/>
        </authorList>
    </citation>
    <scope>NUCLEOTIDE SEQUENCE</scope>
    <source>
        <strain evidence="9">HR1</strain>
    </source>
</reference>
<evidence type="ECO:0000313" key="9">
    <source>
        <dbReference type="EMBL" id="GES97464.1"/>
    </source>
</evidence>
<gene>
    <name evidence="9" type="ORF">RCL2_002405500</name>
    <name evidence="8" type="ORF">RclHR1_04320007</name>
</gene>
<dbReference type="Gene3D" id="1.10.510.10">
    <property type="entry name" value="Transferase(Phosphotransferase) domain 1"/>
    <property type="match status" value="1"/>
</dbReference>
<dbReference type="InterPro" id="IPR059179">
    <property type="entry name" value="MLKL-like_MCAfunc"/>
</dbReference>
<dbReference type="EMBL" id="BEXD01003691">
    <property type="protein sequence ID" value="GBC01766.1"/>
    <property type="molecule type" value="Genomic_DNA"/>
</dbReference>
<dbReference type="GO" id="GO:0007166">
    <property type="term" value="P:cell surface receptor signaling pathway"/>
    <property type="evidence" value="ECO:0007669"/>
    <property type="project" value="InterPro"/>
</dbReference>
<dbReference type="InterPro" id="IPR000719">
    <property type="entry name" value="Prot_kinase_dom"/>
</dbReference>
<keyword evidence="4 5" id="KW-0067">ATP-binding</keyword>
<evidence type="ECO:0000256" key="6">
    <source>
        <dbReference type="SAM" id="Coils"/>
    </source>
</evidence>
<dbReference type="InterPro" id="IPR036537">
    <property type="entry name" value="Adaptor_Cbl_N_dom_sf"/>
</dbReference>
<evidence type="ECO:0000256" key="3">
    <source>
        <dbReference type="ARBA" id="ARBA00022777"/>
    </source>
</evidence>
<dbReference type="OrthoDB" id="774951at2759"/>
<dbReference type="Gene3D" id="1.20.930.20">
    <property type="entry name" value="Adaptor protein Cbl, N-terminal domain"/>
    <property type="match status" value="2"/>
</dbReference>
<proteinExistence type="predicted"/>
<keyword evidence="6" id="KW-0175">Coiled coil</keyword>
<dbReference type="InterPro" id="IPR017441">
    <property type="entry name" value="Protein_kinase_ATP_BS"/>
</dbReference>